<feature type="compositionally biased region" description="Pro residues" evidence="4">
    <location>
        <begin position="44"/>
        <end position="55"/>
    </location>
</feature>
<dbReference type="CDD" id="cd13560">
    <property type="entry name" value="PBP2_taurine"/>
    <property type="match status" value="1"/>
</dbReference>
<dbReference type="RefSeq" id="WP_203031790.1">
    <property type="nucleotide sequence ID" value="NZ_JAEACQ010000232.1"/>
</dbReference>
<sequence length="358" mass="36721">MRLGKAMGHRWLAATAAAALAVTLGAAACSSDDDSSSDGARPPARAPPPLPLPHPAIPNGDLIVKHEGWLEAALPGTKITWTKFDSGGDVNTAVIAGSVDIGLAGSSPVTRGLSAPLNIPYQVAWIHDVIGPAESLVVRNDAGITDVAGLAGKKIGTPFASTAHYSLLAALEEAGVAQSAVTLVDLEPPDILAAWTRGDIDAAYVWSPTLDELKKTGTVLTDSAKLAAAGYPTFDLGVVTKKFAEAYPDALAEWLRQQDKAVKLIDSDPAKASAAIAAELNITPDEALAQTKGLVFLTGDEQLGAEYFGTPAAPGKFADGLLGAAEFLKTQAAIDAVPTLDTLRAGLGVEDLDSAFSG</sequence>
<gene>
    <name evidence="7" type="ORF">I7412_20955</name>
</gene>
<dbReference type="SUPFAM" id="SSF53850">
    <property type="entry name" value="Periplasmic binding protein-like II"/>
    <property type="match status" value="1"/>
</dbReference>
<keyword evidence="8" id="KW-1185">Reference proteome</keyword>
<feature type="region of interest" description="Disordered" evidence="4">
    <location>
        <begin position="31"/>
        <end position="55"/>
    </location>
</feature>
<dbReference type="Pfam" id="PF04069">
    <property type="entry name" value="OpuAC"/>
    <property type="match status" value="1"/>
</dbReference>
<comment type="caution">
    <text evidence="7">The sequence shown here is derived from an EMBL/GenBank/DDBJ whole genome shotgun (WGS) entry which is preliminary data.</text>
</comment>
<reference evidence="7" key="1">
    <citation type="submission" date="2020-12" db="EMBL/GenBank/DDBJ databases">
        <title>Genomic characterization of non-nitrogen-fixing Frankia strains.</title>
        <authorList>
            <person name="Carlos-Shanley C."/>
            <person name="Guerra T."/>
            <person name="Hahn D."/>
        </authorList>
    </citation>
    <scope>NUCLEOTIDE SEQUENCE</scope>
    <source>
        <strain evidence="7">CN6</strain>
    </source>
</reference>
<accession>A0A937RGE0</accession>
<dbReference type="Proteomes" id="UP000604475">
    <property type="component" value="Unassembled WGS sequence"/>
</dbReference>
<dbReference type="InterPro" id="IPR007210">
    <property type="entry name" value="ABC_Gly_betaine_transp_sub-bd"/>
</dbReference>
<dbReference type="GO" id="GO:0042597">
    <property type="term" value="C:periplasmic space"/>
    <property type="evidence" value="ECO:0007669"/>
    <property type="project" value="UniProtKB-SubCell"/>
</dbReference>
<comment type="similarity">
    <text evidence="2">Belongs to the bacterial solute-binding protein SsuA/TauA family.</text>
</comment>
<dbReference type="Gene3D" id="3.40.190.10">
    <property type="entry name" value="Periplasmic binding protein-like II"/>
    <property type="match status" value="2"/>
</dbReference>
<dbReference type="EMBL" id="JAEACQ010000232">
    <property type="protein sequence ID" value="MBL7629592.1"/>
    <property type="molecule type" value="Genomic_DNA"/>
</dbReference>
<evidence type="ECO:0000313" key="7">
    <source>
        <dbReference type="EMBL" id="MBL7629592.1"/>
    </source>
</evidence>
<evidence type="ECO:0000313" key="8">
    <source>
        <dbReference type="Proteomes" id="UP000604475"/>
    </source>
</evidence>
<dbReference type="PANTHER" id="PTHR30024">
    <property type="entry name" value="ALIPHATIC SULFONATES-BINDING PROTEIN-RELATED"/>
    <property type="match status" value="1"/>
</dbReference>
<keyword evidence="3 5" id="KW-0732">Signal</keyword>
<name>A0A937RGE0_9ACTN</name>
<evidence type="ECO:0000256" key="5">
    <source>
        <dbReference type="SAM" id="SignalP"/>
    </source>
</evidence>
<organism evidence="7 8">
    <name type="scientific">Frankia nepalensis</name>
    <dbReference type="NCBI Taxonomy" id="1836974"/>
    <lineage>
        <taxon>Bacteria</taxon>
        <taxon>Bacillati</taxon>
        <taxon>Actinomycetota</taxon>
        <taxon>Actinomycetes</taxon>
        <taxon>Frankiales</taxon>
        <taxon>Frankiaceae</taxon>
        <taxon>Frankia</taxon>
    </lineage>
</organism>
<dbReference type="AlphaFoldDB" id="A0A937RGE0"/>
<evidence type="ECO:0000259" key="6">
    <source>
        <dbReference type="Pfam" id="PF04069"/>
    </source>
</evidence>
<evidence type="ECO:0000256" key="2">
    <source>
        <dbReference type="ARBA" id="ARBA00010742"/>
    </source>
</evidence>
<dbReference type="GO" id="GO:0022857">
    <property type="term" value="F:transmembrane transporter activity"/>
    <property type="evidence" value="ECO:0007669"/>
    <property type="project" value="InterPro"/>
</dbReference>
<dbReference type="InterPro" id="IPR010068">
    <property type="entry name" value="Peri-bd_TauA"/>
</dbReference>
<dbReference type="PANTHER" id="PTHR30024:SF47">
    <property type="entry name" value="TAURINE-BINDING PERIPLASMIC PROTEIN"/>
    <property type="match status" value="1"/>
</dbReference>
<comment type="subcellular location">
    <subcellularLocation>
        <location evidence="1">Periplasm</location>
    </subcellularLocation>
</comment>
<dbReference type="GO" id="GO:0042918">
    <property type="term" value="P:alkanesulfonate transmembrane transport"/>
    <property type="evidence" value="ECO:0007669"/>
    <property type="project" value="TreeGrafter"/>
</dbReference>
<evidence type="ECO:0000256" key="4">
    <source>
        <dbReference type="SAM" id="MobiDB-lite"/>
    </source>
</evidence>
<protein>
    <submittedName>
        <fullName evidence="7">ABC transporter substrate-binding protein</fullName>
    </submittedName>
</protein>
<feature type="domain" description="ABC-type glycine betaine transport system substrate-binding" evidence="6">
    <location>
        <begin position="74"/>
        <end position="258"/>
    </location>
</feature>
<feature type="signal peptide" evidence="5">
    <location>
        <begin position="1"/>
        <end position="28"/>
    </location>
</feature>
<dbReference type="GO" id="GO:0043190">
    <property type="term" value="C:ATP-binding cassette (ABC) transporter complex"/>
    <property type="evidence" value="ECO:0007669"/>
    <property type="project" value="InterPro"/>
</dbReference>
<evidence type="ECO:0000256" key="3">
    <source>
        <dbReference type="ARBA" id="ARBA00022729"/>
    </source>
</evidence>
<feature type="chain" id="PRO_5036929382" evidence="5">
    <location>
        <begin position="29"/>
        <end position="358"/>
    </location>
</feature>
<evidence type="ECO:0000256" key="1">
    <source>
        <dbReference type="ARBA" id="ARBA00004418"/>
    </source>
</evidence>
<dbReference type="PROSITE" id="PS51257">
    <property type="entry name" value="PROKAR_LIPOPROTEIN"/>
    <property type="match status" value="1"/>
</dbReference>
<proteinExistence type="inferred from homology"/>